<evidence type="ECO:0000313" key="1">
    <source>
        <dbReference type="EMBL" id="ADP31842.1"/>
    </source>
</evidence>
<sequence length="86" mass="10303">MYRNLWMQKTLEPIKRRLFQKKVFKLIFQSLIMHNVDAIFILSLTGEMICFNRAGKDIVDIKGRIRSVLRVFFLQVKKDKQAINRC</sequence>
<gene>
    <name evidence="1" type="ordered locus">BATR1942_04440</name>
</gene>
<dbReference type="Proteomes" id="UP000006867">
    <property type="component" value="Chromosome"/>
</dbReference>
<reference evidence="1 2" key="1">
    <citation type="journal article" date="2011" name="Front. Microbiol.">
        <title>Genomic signatures of strain selection and enhancement in Bacillus atrophaeus var. globigii, a historical biowarfare simulant.</title>
        <authorList>
            <person name="Gibbons H.S."/>
            <person name="Broomall S.M."/>
            <person name="McNew L.A."/>
            <person name="Daligault H."/>
            <person name="Chapman C."/>
            <person name="Bruce D."/>
            <person name="Karavis M."/>
            <person name="Krepps M."/>
            <person name="McGregor P.A."/>
            <person name="Hong C."/>
            <person name="Park K.H."/>
            <person name="Akmal A."/>
            <person name="Feldman A."/>
            <person name="Lin J.S."/>
            <person name="Chang W.E."/>
            <person name="Higgs B.W."/>
            <person name="Demirev P."/>
            <person name="Lindquist J."/>
            <person name="Liem A."/>
            <person name="Fochler E."/>
            <person name="Read T.D."/>
            <person name="Tapia R."/>
            <person name="Johnson S."/>
            <person name="Bishop-Lilly K.A."/>
            <person name="Detter C."/>
            <person name="Han C."/>
            <person name="Sozhamannan S."/>
            <person name="Rosenzweig C.N."/>
            <person name="Skowronski E.W."/>
        </authorList>
    </citation>
    <scope>NUCLEOTIDE SEQUENCE [LARGE SCALE GENOMIC DNA]</scope>
    <source>
        <strain evidence="1 2">1942</strain>
    </source>
</reference>
<dbReference type="RefSeq" id="WP_003327344.1">
    <property type="nucleotide sequence ID" value="NC_014639.1"/>
</dbReference>
<name>A0ABM5LVN9_BACA1</name>
<protein>
    <submittedName>
        <fullName evidence="1">Sensor protein</fullName>
    </submittedName>
</protein>
<keyword evidence="2" id="KW-1185">Reference proteome</keyword>
<proteinExistence type="predicted"/>
<evidence type="ECO:0000313" key="2">
    <source>
        <dbReference type="Proteomes" id="UP000006867"/>
    </source>
</evidence>
<accession>A0ABM5LVN9</accession>
<dbReference type="EMBL" id="CP002207">
    <property type="protein sequence ID" value="ADP31842.1"/>
    <property type="molecule type" value="Genomic_DNA"/>
</dbReference>
<organism evidence="1 2">
    <name type="scientific">Bacillus atrophaeus (strain 1942)</name>
    <dbReference type="NCBI Taxonomy" id="720555"/>
    <lineage>
        <taxon>Bacteria</taxon>
        <taxon>Bacillati</taxon>
        <taxon>Bacillota</taxon>
        <taxon>Bacilli</taxon>
        <taxon>Bacillales</taxon>
        <taxon>Bacillaceae</taxon>
        <taxon>Bacillus</taxon>
    </lineage>
</organism>